<reference evidence="2 3" key="1">
    <citation type="submission" date="2019-08" db="EMBL/GenBank/DDBJ databases">
        <title>Deep-cultivation of Planctomycetes and their phenomic and genomic characterization uncovers novel biology.</title>
        <authorList>
            <person name="Wiegand S."/>
            <person name="Jogler M."/>
            <person name="Boedeker C."/>
            <person name="Pinto D."/>
            <person name="Vollmers J."/>
            <person name="Rivas-Marin E."/>
            <person name="Kohn T."/>
            <person name="Peeters S.H."/>
            <person name="Heuer A."/>
            <person name="Rast P."/>
            <person name="Oberbeckmann S."/>
            <person name="Bunk B."/>
            <person name="Jeske O."/>
            <person name="Meyerdierks A."/>
            <person name="Storesund J.E."/>
            <person name="Kallscheuer N."/>
            <person name="Luecker S."/>
            <person name="Lage O.M."/>
            <person name="Pohl T."/>
            <person name="Merkel B.J."/>
            <person name="Hornburger P."/>
            <person name="Mueller R.-W."/>
            <person name="Bruemmer F."/>
            <person name="Labrenz M."/>
            <person name="Spormann A.M."/>
            <person name="Op den Camp H."/>
            <person name="Overmann J."/>
            <person name="Amann R."/>
            <person name="Jetten M.S.M."/>
            <person name="Mascher T."/>
            <person name="Medema M.H."/>
            <person name="Devos D.P."/>
            <person name="Kaster A.-K."/>
            <person name="Ovreas L."/>
            <person name="Rohde M."/>
            <person name="Galperin M.Y."/>
            <person name="Jogler C."/>
        </authorList>
    </citation>
    <scope>NUCLEOTIDE SEQUENCE [LARGE SCALE GENOMIC DNA]</scope>
    <source>
        <strain evidence="2 3">DSM 8797</strain>
    </source>
</reference>
<dbReference type="PANTHER" id="PTHR43283">
    <property type="entry name" value="BETA-LACTAMASE-RELATED"/>
    <property type="match status" value="1"/>
</dbReference>
<accession>A0ABX5YJ86</accession>
<evidence type="ECO:0000313" key="3">
    <source>
        <dbReference type="Proteomes" id="UP000322887"/>
    </source>
</evidence>
<dbReference type="GO" id="GO:0016787">
    <property type="term" value="F:hydrolase activity"/>
    <property type="evidence" value="ECO:0007669"/>
    <property type="project" value="UniProtKB-KW"/>
</dbReference>
<organism evidence="2 3">
    <name type="scientific">Gimesia maris</name>
    <dbReference type="NCBI Taxonomy" id="122"/>
    <lineage>
        <taxon>Bacteria</taxon>
        <taxon>Pseudomonadati</taxon>
        <taxon>Planctomycetota</taxon>
        <taxon>Planctomycetia</taxon>
        <taxon>Planctomycetales</taxon>
        <taxon>Planctomycetaceae</taxon>
        <taxon>Gimesia</taxon>
    </lineage>
</organism>
<name>A0ABX5YJ86_9PLAN</name>
<sequence>MTSLPIVKPEEIKLDNERLQQAGSLLKEWTAAGSVPGAAIVVGRYGMMVEPQFFGKQGPEKNAKAIRSDGMFLLASITKPIVYMSALRLVERGELVLSLPVTHYIPDFAAHHKESMLVHHLFTHTSGMPDMLENNVALRQSLAPLKQFIHGAIYDTVPLFQPAGTGLSYQSMGTLILAEIIQRLTRKTIAQHVRDEIIKPLGLQNTWLGRGEFPRERLVRVETPEYQTDSNFGWNSPYWQDLGVPWGGMFSSPADMAVICQCMLNYGEVADRRLLSRSMLEMATTNRLNDYPDLPEPIRRSQPWGLGWRLNHPGQSGSWGNLLDRSVFGHTGATGTMVWMDRRRNGFAVLLTTAIRSQAPWRLVKLSNMIASAFY</sequence>
<dbReference type="GeneID" id="98646154"/>
<evidence type="ECO:0000259" key="1">
    <source>
        <dbReference type="Pfam" id="PF00144"/>
    </source>
</evidence>
<keyword evidence="3" id="KW-1185">Reference proteome</keyword>
<dbReference type="InterPro" id="IPR001466">
    <property type="entry name" value="Beta-lactam-related"/>
</dbReference>
<gene>
    <name evidence="2" type="primary">estB_3</name>
    <name evidence="2" type="ORF">GmarT_15220</name>
</gene>
<dbReference type="EMBL" id="CP042910">
    <property type="protein sequence ID" value="QEG15679.1"/>
    <property type="molecule type" value="Genomic_DNA"/>
</dbReference>
<dbReference type="PANTHER" id="PTHR43283:SF7">
    <property type="entry name" value="BETA-LACTAMASE-RELATED DOMAIN-CONTAINING PROTEIN"/>
    <property type="match status" value="1"/>
</dbReference>
<dbReference type="SUPFAM" id="SSF56601">
    <property type="entry name" value="beta-lactamase/transpeptidase-like"/>
    <property type="match status" value="1"/>
</dbReference>
<protein>
    <submittedName>
        <fullName evidence="2">Esterase EstB</fullName>
        <ecNumber evidence="2">3.1.1.-</ecNumber>
    </submittedName>
</protein>
<evidence type="ECO:0000313" key="2">
    <source>
        <dbReference type="EMBL" id="QEG15679.1"/>
    </source>
</evidence>
<dbReference type="InterPro" id="IPR012338">
    <property type="entry name" value="Beta-lactam/transpept-like"/>
</dbReference>
<feature type="domain" description="Beta-lactamase-related" evidence="1">
    <location>
        <begin position="29"/>
        <end position="353"/>
    </location>
</feature>
<dbReference type="Gene3D" id="3.40.710.10">
    <property type="entry name" value="DD-peptidase/beta-lactamase superfamily"/>
    <property type="match status" value="1"/>
</dbReference>
<dbReference type="EC" id="3.1.1.-" evidence="2"/>
<dbReference type="RefSeq" id="WP_002646057.1">
    <property type="nucleotide sequence ID" value="NZ_CP042910.1"/>
</dbReference>
<proteinExistence type="predicted"/>
<keyword evidence="2" id="KW-0378">Hydrolase</keyword>
<dbReference type="Pfam" id="PF00144">
    <property type="entry name" value="Beta-lactamase"/>
    <property type="match status" value="1"/>
</dbReference>
<dbReference type="InterPro" id="IPR050789">
    <property type="entry name" value="Diverse_Enzym_Activities"/>
</dbReference>
<dbReference type="Proteomes" id="UP000322887">
    <property type="component" value="Chromosome"/>
</dbReference>